<evidence type="ECO:0000313" key="2">
    <source>
        <dbReference type="EMBL" id="AKQ04398.1"/>
    </source>
</evidence>
<dbReference type="InterPro" id="IPR016181">
    <property type="entry name" value="Acyl_CoA_acyltransferase"/>
</dbReference>
<name>A0A0H4T940_9GAMM</name>
<proteinExistence type="predicted"/>
<dbReference type="GO" id="GO:0016747">
    <property type="term" value="F:acyltransferase activity, transferring groups other than amino-acyl groups"/>
    <property type="evidence" value="ECO:0007669"/>
    <property type="project" value="InterPro"/>
</dbReference>
<feature type="domain" description="N-acetyltransferase" evidence="1">
    <location>
        <begin position="47"/>
        <end position="140"/>
    </location>
</feature>
<sequence>MPISLREARASQQDRNWIEQSYGEYLADLGADHTGVFPSLVVTGQSTTELVQSWFRDDRSVVFLILREGEPAGFALVQRAAAAQGDRARHYRLSEFFIRRQFRRLGVGRDAALLLFARFAGAWIISEQARNSGAVRFWRRVVSDYTNGDFLERREHGEVAHHFTSMRAAQAR</sequence>
<dbReference type="Gene3D" id="3.40.630.30">
    <property type="match status" value="1"/>
</dbReference>
<protein>
    <recommendedName>
        <fullName evidence="1">N-acetyltransferase domain-containing protein</fullName>
    </recommendedName>
</protein>
<dbReference type="EMBL" id="KT007037">
    <property type="protein sequence ID" value="AKQ04398.1"/>
    <property type="molecule type" value="Genomic_DNA"/>
</dbReference>
<evidence type="ECO:0000259" key="1">
    <source>
        <dbReference type="Pfam" id="PF00583"/>
    </source>
</evidence>
<accession>A0A0H4T940</accession>
<dbReference type="Pfam" id="PF00583">
    <property type="entry name" value="Acetyltransf_1"/>
    <property type="match status" value="1"/>
</dbReference>
<dbReference type="InterPro" id="IPR000182">
    <property type="entry name" value="GNAT_dom"/>
</dbReference>
<organism evidence="2">
    <name type="scientific">uncultured gamma proteobacterium Rifle_16ft_4_minimus_5046</name>
    <dbReference type="NCBI Taxonomy" id="1665201"/>
    <lineage>
        <taxon>Bacteria</taxon>
        <taxon>Pseudomonadati</taxon>
        <taxon>Pseudomonadota</taxon>
        <taxon>Gammaproteobacteria</taxon>
        <taxon>environmental samples</taxon>
    </lineage>
</organism>
<dbReference type="AlphaFoldDB" id="A0A0H4T940"/>
<dbReference type="SUPFAM" id="SSF55729">
    <property type="entry name" value="Acyl-CoA N-acyltransferases (Nat)"/>
    <property type="match status" value="1"/>
</dbReference>
<reference evidence="2" key="1">
    <citation type="journal article" date="2015" name="ISME J.">
        <title>Aquifer environment selects for microbial species cohorts in sediment and groundwater.</title>
        <authorList>
            <person name="Hug L.A."/>
            <person name="Thomas B.C."/>
            <person name="Brown C.T."/>
            <person name="Frischkorn K.R."/>
            <person name="Williams K.H."/>
            <person name="Tringe S.G."/>
            <person name="Banfield J.F."/>
        </authorList>
    </citation>
    <scope>NUCLEOTIDE SEQUENCE</scope>
</reference>
<dbReference type="CDD" id="cd04301">
    <property type="entry name" value="NAT_SF"/>
    <property type="match status" value="1"/>
</dbReference>